<keyword evidence="2" id="KW-1185">Reference proteome</keyword>
<name>A0A9P7AGV0_9AGAM</name>
<reference evidence="1" key="1">
    <citation type="journal article" date="2020" name="New Phytol.">
        <title>Comparative genomics reveals dynamic genome evolution in host specialist ectomycorrhizal fungi.</title>
        <authorList>
            <person name="Lofgren L.A."/>
            <person name="Nguyen N.H."/>
            <person name="Vilgalys R."/>
            <person name="Ruytinx J."/>
            <person name="Liao H.L."/>
            <person name="Branco S."/>
            <person name="Kuo A."/>
            <person name="LaButti K."/>
            <person name="Lipzen A."/>
            <person name="Andreopoulos W."/>
            <person name="Pangilinan J."/>
            <person name="Riley R."/>
            <person name="Hundley H."/>
            <person name="Na H."/>
            <person name="Barry K."/>
            <person name="Grigoriev I.V."/>
            <person name="Stajich J.E."/>
            <person name="Kennedy P.G."/>
        </authorList>
    </citation>
    <scope>NUCLEOTIDE SEQUENCE</scope>
    <source>
        <strain evidence="1">S12</strain>
    </source>
</reference>
<dbReference type="Proteomes" id="UP000719766">
    <property type="component" value="Unassembled WGS sequence"/>
</dbReference>
<gene>
    <name evidence="1" type="ORF">HD556DRAFT_817408</name>
</gene>
<proteinExistence type="predicted"/>
<evidence type="ECO:0000313" key="1">
    <source>
        <dbReference type="EMBL" id="KAG1789271.1"/>
    </source>
</evidence>
<sequence length="123" mass="13270">MQTSSSLDGLSDKAIKELVKEKADAEVQNNCIKPLEQFAGPGSPHATISTTEDYKETLTRLIEITESRVDQHSAPKAAMMTSVAQRVHPGIKINKLTKIPEGACIMPTAQEPPDAGLSTYASY</sequence>
<organism evidence="1 2">
    <name type="scientific">Suillus plorans</name>
    <dbReference type="NCBI Taxonomy" id="116603"/>
    <lineage>
        <taxon>Eukaryota</taxon>
        <taxon>Fungi</taxon>
        <taxon>Dikarya</taxon>
        <taxon>Basidiomycota</taxon>
        <taxon>Agaricomycotina</taxon>
        <taxon>Agaricomycetes</taxon>
        <taxon>Agaricomycetidae</taxon>
        <taxon>Boletales</taxon>
        <taxon>Suillineae</taxon>
        <taxon>Suillaceae</taxon>
        <taxon>Suillus</taxon>
    </lineage>
</organism>
<dbReference type="OrthoDB" id="391988at2759"/>
<dbReference type="EMBL" id="JABBWE010000060">
    <property type="protein sequence ID" value="KAG1789271.1"/>
    <property type="molecule type" value="Genomic_DNA"/>
</dbReference>
<accession>A0A9P7AGV0</accession>
<protein>
    <submittedName>
        <fullName evidence="1">Uncharacterized protein</fullName>
    </submittedName>
</protein>
<dbReference type="RefSeq" id="XP_041156373.1">
    <property type="nucleotide sequence ID" value="XM_041311721.1"/>
</dbReference>
<comment type="caution">
    <text evidence="1">The sequence shown here is derived from an EMBL/GenBank/DDBJ whole genome shotgun (WGS) entry which is preliminary data.</text>
</comment>
<dbReference type="GeneID" id="64605485"/>
<evidence type="ECO:0000313" key="2">
    <source>
        <dbReference type="Proteomes" id="UP000719766"/>
    </source>
</evidence>
<dbReference type="AlphaFoldDB" id="A0A9P7AGV0"/>